<comment type="caution">
    <text evidence="1">The sequence shown here is derived from an EMBL/GenBank/DDBJ whole genome shotgun (WGS) entry which is preliminary data.</text>
</comment>
<dbReference type="Proteomes" id="UP000799755">
    <property type="component" value="Unassembled WGS sequence"/>
</dbReference>
<protein>
    <submittedName>
        <fullName evidence="1">Uncharacterized protein</fullName>
    </submittedName>
</protein>
<keyword evidence="2" id="KW-1185">Reference proteome</keyword>
<name>A0ACB6R9R2_9PLEO</name>
<organism evidence="1 2">
    <name type="scientific">Lindgomyces ingoldianus</name>
    <dbReference type="NCBI Taxonomy" id="673940"/>
    <lineage>
        <taxon>Eukaryota</taxon>
        <taxon>Fungi</taxon>
        <taxon>Dikarya</taxon>
        <taxon>Ascomycota</taxon>
        <taxon>Pezizomycotina</taxon>
        <taxon>Dothideomycetes</taxon>
        <taxon>Pleosporomycetidae</taxon>
        <taxon>Pleosporales</taxon>
        <taxon>Lindgomycetaceae</taxon>
        <taxon>Lindgomyces</taxon>
    </lineage>
</organism>
<evidence type="ECO:0000313" key="1">
    <source>
        <dbReference type="EMBL" id="KAF2475989.1"/>
    </source>
</evidence>
<gene>
    <name evidence="1" type="ORF">BDR25DRAFT_350269</name>
</gene>
<dbReference type="EMBL" id="MU003495">
    <property type="protein sequence ID" value="KAF2475989.1"/>
    <property type="molecule type" value="Genomic_DNA"/>
</dbReference>
<proteinExistence type="predicted"/>
<accession>A0ACB6R9R2</accession>
<reference evidence="1" key="1">
    <citation type="journal article" date="2020" name="Stud. Mycol.">
        <title>101 Dothideomycetes genomes: a test case for predicting lifestyles and emergence of pathogens.</title>
        <authorList>
            <person name="Haridas S."/>
            <person name="Albert R."/>
            <person name="Binder M."/>
            <person name="Bloem J."/>
            <person name="Labutti K."/>
            <person name="Salamov A."/>
            <person name="Andreopoulos B."/>
            <person name="Baker S."/>
            <person name="Barry K."/>
            <person name="Bills G."/>
            <person name="Bluhm B."/>
            <person name="Cannon C."/>
            <person name="Castanera R."/>
            <person name="Culley D."/>
            <person name="Daum C."/>
            <person name="Ezra D."/>
            <person name="Gonzalez J."/>
            <person name="Henrissat B."/>
            <person name="Kuo A."/>
            <person name="Liang C."/>
            <person name="Lipzen A."/>
            <person name="Lutzoni F."/>
            <person name="Magnuson J."/>
            <person name="Mondo S."/>
            <person name="Nolan M."/>
            <person name="Ohm R."/>
            <person name="Pangilinan J."/>
            <person name="Park H.-J."/>
            <person name="Ramirez L."/>
            <person name="Alfaro M."/>
            <person name="Sun H."/>
            <person name="Tritt A."/>
            <person name="Yoshinaga Y."/>
            <person name="Zwiers L.-H."/>
            <person name="Turgeon B."/>
            <person name="Goodwin S."/>
            <person name="Spatafora J."/>
            <person name="Crous P."/>
            <person name="Grigoriev I."/>
        </authorList>
    </citation>
    <scope>NUCLEOTIDE SEQUENCE</scope>
    <source>
        <strain evidence="1">ATCC 200398</strain>
    </source>
</reference>
<sequence>MAVSTPLLQEEEPSPLEALSPRGPFVQGIEDLYGSRWRQKHSEQVLYGRKVIINEIRRRQAQGMSTVAAVEGVESIRQRAKLSLYQLYQLLNK</sequence>
<evidence type="ECO:0000313" key="2">
    <source>
        <dbReference type="Proteomes" id="UP000799755"/>
    </source>
</evidence>